<feature type="compositionally biased region" description="Basic and acidic residues" evidence="2">
    <location>
        <begin position="63"/>
        <end position="79"/>
    </location>
</feature>
<comment type="caution">
    <text evidence="3">The sequence shown here is derived from an EMBL/GenBank/DDBJ whole genome shotgun (WGS) entry which is preliminary data.</text>
</comment>
<evidence type="ECO:0000313" key="4">
    <source>
        <dbReference type="Proteomes" id="UP000051491"/>
    </source>
</evidence>
<keyword evidence="1" id="KW-0175">Coiled coil</keyword>
<dbReference type="EMBL" id="JQBK01000136">
    <property type="protein sequence ID" value="KRN79575.1"/>
    <property type="molecule type" value="Genomic_DNA"/>
</dbReference>
<sequence>MKKDHTSSSTRKLDDKVYSLQQERIADLKEQNSFYEEQIKALQKQLENSQRLVDQEQQLHLSDQKRIEKLEQPDKEQKTDTIQNNSVDNQQQNQSKKGFFKRFFGK</sequence>
<dbReference type="AlphaFoldDB" id="A0A0R2JYW0"/>
<feature type="region of interest" description="Disordered" evidence="2">
    <location>
        <begin position="63"/>
        <end position="106"/>
    </location>
</feature>
<feature type="coiled-coil region" evidence="1">
    <location>
        <begin position="18"/>
        <end position="59"/>
    </location>
</feature>
<evidence type="ECO:0000313" key="3">
    <source>
        <dbReference type="EMBL" id="KRN79575.1"/>
    </source>
</evidence>
<gene>
    <name evidence="3" type="ORF">IV43_GL000442</name>
</gene>
<feature type="compositionally biased region" description="Low complexity" evidence="2">
    <location>
        <begin position="83"/>
        <end position="97"/>
    </location>
</feature>
<evidence type="ECO:0000256" key="1">
    <source>
        <dbReference type="SAM" id="Coils"/>
    </source>
</evidence>
<reference evidence="3 4" key="1">
    <citation type="journal article" date="2015" name="Genome Announc.">
        <title>Expanding the biotechnology potential of lactobacilli through comparative genomics of 213 strains and associated genera.</title>
        <authorList>
            <person name="Sun Z."/>
            <person name="Harris H.M."/>
            <person name="McCann A."/>
            <person name="Guo C."/>
            <person name="Argimon S."/>
            <person name="Zhang W."/>
            <person name="Yang X."/>
            <person name="Jeffery I.B."/>
            <person name="Cooney J.C."/>
            <person name="Kagawa T.F."/>
            <person name="Liu W."/>
            <person name="Song Y."/>
            <person name="Salvetti E."/>
            <person name="Wrobel A."/>
            <person name="Rasinkangas P."/>
            <person name="Parkhill J."/>
            <person name="Rea M.C."/>
            <person name="O'Sullivan O."/>
            <person name="Ritari J."/>
            <person name="Douillard F.P."/>
            <person name="Paul Ross R."/>
            <person name="Yang R."/>
            <person name="Briner A.E."/>
            <person name="Felis G.E."/>
            <person name="de Vos W.M."/>
            <person name="Barrangou R."/>
            <person name="Klaenhammer T.R."/>
            <person name="Caufield P.W."/>
            <person name="Cui Y."/>
            <person name="Zhang H."/>
            <person name="O'Toole P.W."/>
        </authorList>
    </citation>
    <scope>NUCLEOTIDE SEQUENCE [LARGE SCALE GENOMIC DNA]</scope>
    <source>
        <strain evidence="3 4">DSM 15353</strain>
    </source>
</reference>
<dbReference type="Proteomes" id="UP000051491">
    <property type="component" value="Unassembled WGS sequence"/>
</dbReference>
<evidence type="ECO:0000256" key="2">
    <source>
        <dbReference type="SAM" id="MobiDB-lite"/>
    </source>
</evidence>
<name>A0A0R2JYW0_9LACO</name>
<proteinExistence type="predicted"/>
<accession>A0A0R2JYW0</accession>
<dbReference type="PATRIC" id="fig|89059.3.peg.450"/>
<organism evidence="3 4">
    <name type="scientific">Ligilactobacillus acidipiscis</name>
    <dbReference type="NCBI Taxonomy" id="89059"/>
    <lineage>
        <taxon>Bacteria</taxon>
        <taxon>Bacillati</taxon>
        <taxon>Bacillota</taxon>
        <taxon>Bacilli</taxon>
        <taxon>Lactobacillales</taxon>
        <taxon>Lactobacillaceae</taxon>
        <taxon>Ligilactobacillus</taxon>
    </lineage>
</organism>
<protein>
    <submittedName>
        <fullName evidence="3">RepB</fullName>
    </submittedName>
</protein>